<evidence type="ECO:0000313" key="2">
    <source>
        <dbReference type="EMBL" id="EMY12325.1"/>
    </source>
</evidence>
<dbReference type="Proteomes" id="UP000012249">
    <property type="component" value="Unassembled WGS sequence"/>
</dbReference>
<accession>N1U892</accession>
<dbReference type="AlphaFoldDB" id="N1U892"/>
<comment type="caution">
    <text evidence="2">The sequence shown here is derived from an EMBL/GenBank/DDBJ whole genome shotgun (WGS) entry which is preliminary data.</text>
</comment>
<organism evidence="2 3">
    <name type="scientific">Leptospira weilii str. Ecochallenge</name>
    <dbReference type="NCBI Taxonomy" id="1049986"/>
    <lineage>
        <taxon>Bacteria</taxon>
        <taxon>Pseudomonadati</taxon>
        <taxon>Spirochaetota</taxon>
        <taxon>Spirochaetia</taxon>
        <taxon>Leptospirales</taxon>
        <taxon>Leptospiraceae</taxon>
        <taxon>Leptospira</taxon>
    </lineage>
</organism>
<protein>
    <submittedName>
        <fullName evidence="2">Uncharacterized protein</fullName>
    </submittedName>
</protein>
<feature type="region of interest" description="Disordered" evidence="1">
    <location>
        <begin position="12"/>
        <end position="36"/>
    </location>
</feature>
<evidence type="ECO:0000256" key="1">
    <source>
        <dbReference type="SAM" id="MobiDB-lite"/>
    </source>
</evidence>
<feature type="compositionally biased region" description="Acidic residues" evidence="1">
    <location>
        <begin position="163"/>
        <end position="176"/>
    </location>
</feature>
<reference evidence="2 3" key="1">
    <citation type="submission" date="2013-02" db="EMBL/GenBank/DDBJ databases">
        <authorList>
            <person name="Harkins D.M."/>
            <person name="Durkin A.S."/>
            <person name="Brinkac L.M."/>
            <person name="Haft D.H."/>
            <person name="Selengut J.D."/>
            <person name="Sanka R."/>
            <person name="DePew J."/>
            <person name="Purushe J."/>
            <person name="Haake D.A."/>
            <person name="Matsunaga J."/>
            <person name="Vinetz J.M."/>
            <person name="Sutton G.G."/>
            <person name="Nierman W.C."/>
            <person name="Fouts D.E."/>
        </authorList>
    </citation>
    <scope>NUCLEOTIDE SEQUENCE [LARGE SCALE GENOMIC DNA]</scope>
    <source>
        <strain evidence="2 3">Ecochallenge</strain>
    </source>
</reference>
<feature type="compositionally biased region" description="Basic and acidic residues" evidence="1">
    <location>
        <begin position="196"/>
        <end position="207"/>
    </location>
</feature>
<proteinExistence type="predicted"/>
<dbReference type="EMBL" id="AHMI02000309">
    <property type="protein sequence ID" value="EMY12325.1"/>
    <property type="molecule type" value="Genomic_DNA"/>
</dbReference>
<feature type="compositionally biased region" description="Polar residues" evidence="1">
    <location>
        <begin position="61"/>
        <end position="78"/>
    </location>
</feature>
<name>N1U892_9LEPT</name>
<feature type="compositionally biased region" description="Basic and acidic residues" evidence="1">
    <location>
        <begin position="25"/>
        <end position="36"/>
    </location>
</feature>
<feature type="compositionally biased region" description="Acidic residues" evidence="1">
    <location>
        <begin position="133"/>
        <end position="143"/>
    </location>
</feature>
<feature type="region of interest" description="Disordered" evidence="1">
    <location>
        <begin position="56"/>
        <end position="257"/>
    </location>
</feature>
<feature type="compositionally biased region" description="Basic and acidic residues" evidence="1">
    <location>
        <begin position="219"/>
        <end position="254"/>
    </location>
</feature>
<gene>
    <name evidence="2" type="ORF">LEP1GSC043_3681</name>
</gene>
<evidence type="ECO:0000313" key="3">
    <source>
        <dbReference type="Proteomes" id="UP000012249"/>
    </source>
</evidence>
<sequence>MGLLERVSKLVRSDSSRVSSATSSSREKKSLLKKSESFQRKQGFLQKALGMRKEIEKKETFSSASSQPFTDPSVQSKTFSEESADSEYNPQSDLSHSEEFSLPELSGDTYEKKTQNEFSDFDFDSGISGSEDSFPDLSEEFSASEEIHTDETPSAEFAVSNEVGDDISFDDLFEDTSPEHSAADMESATEADSEEIDAKDLGEEKKQKAPNLDDSITSIKEDPFEDWVKEAEREAHRTPPKKDPNVSASEKSEFLFDDDSNFTTSPIDLQIASRKNWRIIFLFSR</sequence>